<evidence type="ECO:0000256" key="4">
    <source>
        <dbReference type="ARBA" id="ARBA00021889"/>
    </source>
</evidence>
<proteinExistence type="inferred from homology"/>
<accession>A0A9X3IKA5</accession>
<evidence type="ECO:0000256" key="2">
    <source>
        <dbReference type="ARBA" id="ARBA00008725"/>
    </source>
</evidence>
<evidence type="ECO:0000259" key="9">
    <source>
        <dbReference type="Pfam" id="PF12849"/>
    </source>
</evidence>
<evidence type="ECO:0000256" key="5">
    <source>
        <dbReference type="ARBA" id="ARBA00022448"/>
    </source>
</evidence>
<dbReference type="Proteomes" id="UP001144805">
    <property type="component" value="Unassembled WGS sequence"/>
</dbReference>
<dbReference type="NCBIfam" id="NF008171">
    <property type="entry name" value="PRK10918.1"/>
    <property type="match status" value="1"/>
</dbReference>
<dbReference type="Pfam" id="PF12849">
    <property type="entry name" value="PBP_like_2"/>
    <property type="match status" value="1"/>
</dbReference>
<keyword evidence="8" id="KW-0732">Signal</keyword>
<comment type="caution">
    <text evidence="10">The sequence shown here is derived from an EMBL/GenBank/DDBJ whole genome shotgun (WGS) entry which is preliminary data.</text>
</comment>
<evidence type="ECO:0000256" key="1">
    <source>
        <dbReference type="ARBA" id="ARBA00002841"/>
    </source>
</evidence>
<keyword evidence="5 7" id="KW-0813">Transport</keyword>
<dbReference type="PANTHER" id="PTHR42996">
    <property type="entry name" value="PHOSPHATE-BINDING PROTEIN PSTS"/>
    <property type="match status" value="1"/>
</dbReference>
<dbReference type="InterPro" id="IPR050962">
    <property type="entry name" value="Phosphate-bind_PstS"/>
</dbReference>
<name>A0A9X3IKA5_9HYPH</name>
<dbReference type="GO" id="GO:0042301">
    <property type="term" value="F:phosphate ion binding"/>
    <property type="evidence" value="ECO:0007669"/>
    <property type="project" value="InterPro"/>
</dbReference>
<organism evidence="10 11">
    <name type="scientific">Kaistia nematophila</name>
    <dbReference type="NCBI Taxonomy" id="2994654"/>
    <lineage>
        <taxon>Bacteria</taxon>
        <taxon>Pseudomonadati</taxon>
        <taxon>Pseudomonadota</taxon>
        <taxon>Alphaproteobacteria</taxon>
        <taxon>Hyphomicrobiales</taxon>
        <taxon>Kaistiaceae</taxon>
        <taxon>Kaistia</taxon>
    </lineage>
</organism>
<feature type="signal peptide" evidence="8">
    <location>
        <begin position="1"/>
        <end position="24"/>
    </location>
</feature>
<dbReference type="PANTHER" id="PTHR42996:SF1">
    <property type="entry name" value="PHOSPHATE-BINDING PROTEIN PSTS"/>
    <property type="match status" value="1"/>
</dbReference>
<comment type="similarity">
    <text evidence="2 7">Belongs to the PstS family.</text>
</comment>
<dbReference type="InterPro" id="IPR005673">
    <property type="entry name" value="ABC_phos-bd_PstS"/>
</dbReference>
<dbReference type="SUPFAM" id="SSF53850">
    <property type="entry name" value="Periplasmic binding protein-like II"/>
    <property type="match status" value="1"/>
</dbReference>
<evidence type="ECO:0000256" key="8">
    <source>
        <dbReference type="SAM" id="SignalP"/>
    </source>
</evidence>
<evidence type="ECO:0000256" key="6">
    <source>
        <dbReference type="ARBA" id="ARBA00022592"/>
    </source>
</evidence>
<evidence type="ECO:0000256" key="7">
    <source>
        <dbReference type="PIRNR" id="PIRNR002756"/>
    </source>
</evidence>
<dbReference type="PIRSF" id="PIRSF002756">
    <property type="entry name" value="PstS"/>
    <property type="match status" value="1"/>
</dbReference>
<feature type="domain" description="PBP" evidence="9">
    <location>
        <begin position="22"/>
        <end position="305"/>
    </location>
</feature>
<evidence type="ECO:0000256" key="3">
    <source>
        <dbReference type="ARBA" id="ARBA00011529"/>
    </source>
</evidence>
<dbReference type="GO" id="GO:0035435">
    <property type="term" value="P:phosphate ion transmembrane transport"/>
    <property type="evidence" value="ECO:0007669"/>
    <property type="project" value="InterPro"/>
</dbReference>
<dbReference type="GO" id="GO:0043190">
    <property type="term" value="C:ATP-binding cassette (ABC) transporter complex"/>
    <property type="evidence" value="ECO:0007669"/>
    <property type="project" value="InterPro"/>
</dbReference>
<dbReference type="CDD" id="cd13565">
    <property type="entry name" value="PBP2_PstS"/>
    <property type="match status" value="1"/>
</dbReference>
<keyword evidence="11" id="KW-1185">Reference proteome</keyword>
<dbReference type="NCBIfam" id="TIGR00975">
    <property type="entry name" value="3a0107s03"/>
    <property type="match status" value="1"/>
</dbReference>
<dbReference type="RefSeq" id="WP_266337245.1">
    <property type="nucleotide sequence ID" value="NZ_JAPKNK010000001.1"/>
</dbReference>
<dbReference type="InterPro" id="IPR024370">
    <property type="entry name" value="PBP_domain"/>
</dbReference>
<comment type="function">
    <text evidence="1 7">Part of the ABC transporter complex PstSACB involved in phosphate import.</text>
</comment>
<dbReference type="Gene3D" id="3.40.190.10">
    <property type="entry name" value="Periplasmic binding protein-like II"/>
    <property type="match status" value="2"/>
</dbReference>
<comment type="subunit">
    <text evidence="3 7">The complex is composed of two ATP-binding proteins (PstB), two transmembrane proteins (PstC and PstA) and a solute-binding protein (PstS).</text>
</comment>
<gene>
    <name evidence="10" type="primary">pstS</name>
    <name evidence="10" type="ORF">OSH07_03720</name>
</gene>
<dbReference type="EMBL" id="JAPKNK010000001">
    <property type="protein sequence ID" value="MCX5568296.1"/>
    <property type="molecule type" value="Genomic_DNA"/>
</dbReference>
<sequence length="349" mass="36508">MKLKNIALAAGLFAATIGLNAAQAADISGAGATFPYPVYAKWADTYKKETGTGLNYQSIGSGGGIKQIKAKTVTFGASDAPLKPEELQKAGLVQFPTVIGGIVPIINVPGLKAGDLTLDGQTLADIFQGKIAKWNDEAIKKLNPSVELPDMAIAVVRRSDGSGTSFVFTTYLSQVSKTWADEIGAASAVEWPVGIGAKGNEGIAANVGQTQGSIGYVEYAYAAQNNMTYAKLVNKDGKTVAPDAANFAAAASNVDWNNAPGYYVTMTNEPGETSWPITATTFILVYAKPDKPADVAEALKFFSWAYDKGDAAAEALHYIPLPDAVVANVKATWAKEILGADGKPVYAGN</sequence>
<evidence type="ECO:0000313" key="11">
    <source>
        <dbReference type="Proteomes" id="UP001144805"/>
    </source>
</evidence>
<feature type="chain" id="PRO_5040888219" description="Phosphate-binding protein PstS" evidence="8">
    <location>
        <begin position="25"/>
        <end position="349"/>
    </location>
</feature>
<protein>
    <recommendedName>
        <fullName evidence="4 7">Phosphate-binding protein PstS</fullName>
    </recommendedName>
</protein>
<reference evidence="10" key="1">
    <citation type="submission" date="2022-11" db="EMBL/GenBank/DDBJ databases">
        <title>Biodiversity and phylogenetic relationships of bacteria.</title>
        <authorList>
            <person name="Machado R.A.R."/>
            <person name="Bhat A."/>
            <person name="Loulou A."/>
            <person name="Kallel S."/>
        </authorList>
    </citation>
    <scope>NUCLEOTIDE SEQUENCE</scope>
    <source>
        <strain evidence="10">K-TC2</strain>
    </source>
</reference>
<dbReference type="AlphaFoldDB" id="A0A9X3IKA5"/>
<keyword evidence="6 7" id="KW-0592">Phosphate transport</keyword>
<evidence type="ECO:0000313" key="10">
    <source>
        <dbReference type="EMBL" id="MCX5568296.1"/>
    </source>
</evidence>